<dbReference type="KEGG" id="ndk:I601_3567"/>
<feature type="transmembrane region" description="Helical" evidence="1">
    <location>
        <begin position="37"/>
        <end position="59"/>
    </location>
</feature>
<protein>
    <submittedName>
        <fullName evidence="2">Uncharacterized protein</fullName>
    </submittedName>
</protein>
<dbReference type="STRING" id="1300347.I601_3567"/>
<keyword evidence="1" id="KW-1133">Transmembrane helix</keyword>
<keyword evidence="3" id="KW-1185">Reference proteome</keyword>
<dbReference type="Proteomes" id="UP000077868">
    <property type="component" value="Chromosome"/>
</dbReference>
<evidence type="ECO:0000256" key="1">
    <source>
        <dbReference type="SAM" id="Phobius"/>
    </source>
</evidence>
<dbReference type="PATRIC" id="fig|1300347.3.peg.3577"/>
<sequence length="442" mass="47545">MSTLHDRLVDLAQDAPPALPDPALWDVARGYHRRRRVGTLVAVSATVLVLGLVGGLGWLRTDGDIRPAAPGTAPALPTQIWEPSPWLPGTDDEGPLGQLAALVTAERRGWTGSDLGVAGISATTGEYRFLDLPDLDDGGVGEVELAPDGRRVAYWYVGETRQTPQEDSPVVGVAVYDATTGEVERMPVGTDHGLMAGELTWADDERLAFDYGQYWTGSDGPTRRQGVGKMAGLWLWTPADGTEPQLLGATGLSDSVDASSGTGVLVLDRSSDRAVLDLDSAEPARSFLQPGSMGTSYTAIDPTGTRIAWPRGRRNPNDLHVGEVREGETVESTAVEGTERTYDAVAWIDADHVAAVRRDRGAATSGFALHAVDVRSGEQEELVRFPGWGYSDQLATHLLATPTVERPHPPNPWDPRIPATFAGLVLLFGAMLLLDWRRRVRP</sequence>
<reference evidence="2 3" key="1">
    <citation type="submission" date="2016-03" db="EMBL/GenBank/DDBJ databases">
        <title>Complete genome sequence of a soil Actinobacterium, Nocardioides dokdonensis FR1436.</title>
        <authorList>
            <person name="Kwon S.-K."/>
            <person name="Kim K."/>
            <person name="Kim J.F."/>
        </authorList>
    </citation>
    <scope>NUCLEOTIDE SEQUENCE [LARGE SCALE GENOMIC DNA]</scope>
    <source>
        <strain evidence="2 3">FR1436</strain>
    </source>
</reference>
<accession>A0A1A9GQU4</accession>
<gene>
    <name evidence="2" type="ORF">I601_3567</name>
</gene>
<proteinExistence type="predicted"/>
<organism evidence="2 3">
    <name type="scientific">Nocardioides dokdonensis FR1436</name>
    <dbReference type="NCBI Taxonomy" id="1300347"/>
    <lineage>
        <taxon>Bacteria</taxon>
        <taxon>Bacillati</taxon>
        <taxon>Actinomycetota</taxon>
        <taxon>Actinomycetes</taxon>
        <taxon>Propionibacteriales</taxon>
        <taxon>Nocardioidaceae</taxon>
        <taxon>Nocardioides</taxon>
    </lineage>
</organism>
<keyword evidence="1" id="KW-0472">Membrane</keyword>
<dbReference type="SUPFAM" id="SSF82171">
    <property type="entry name" value="DPP6 N-terminal domain-like"/>
    <property type="match status" value="1"/>
</dbReference>
<dbReference type="RefSeq" id="WP_068112644.1">
    <property type="nucleotide sequence ID" value="NZ_CP015079.1"/>
</dbReference>
<evidence type="ECO:0000313" key="2">
    <source>
        <dbReference type="EMBL" id="ANH39973.1"/>
    </source>
</evidence>
<dbReference type="EMBL" id="CP015079">
    <property type="protein sequence ID" value="ANH39973.1"/>
    <property type="molecule type" value="Genomic_DNA"/>
</dbReference>
<dbReference type="AlphaFoldDB" id="A0A1A9GQU4"/>
<keyword evidence="1" id="KW-0812">Transmembrane</keyword>
<feature type="transmembrane region" description="Helical" evidence="1">
    <location>
        <begin position="417"/>
        <end position="436"/>
    </location>
</feature>
<evidence type="ECO:0000313" key="3">
    <source>
        <dbReference type="Proteomes" id="UP000077868"/>
    </source>
</evidence>
<name>A0A1A9GQU4_9ACTN</name>